<evidence type="ECO:0000313" key="5">
    <source>
        <dbReference type="EMBL" id="RYU08793.1"/>
    </source>
</evidence>
<evidence type="ECO:0000259" key="4">
    <source>
        <dbReference type="PROSITE" id="PS50949"/>
    </source>
</evidence>
<proteinExistence type="predicted"/>
<dbReference type="OrthoDB" id="4307011at2"/>
<keyword evidence="1" id="KW-0805">Transcription regulation</keyword>
<gene>
    <name evidence="5" type="ORF">ETU37_22770</name>
</gene>
<protein>
    <submittedName>
        <fullName evidence="5">GntR family transcriptional regulator</fullName>
    </submittedName>
</protein>
<dbReference type="Proteomes" id="UP000291189">
    <property type="component" value="Unassembled WGS sequence"/>
</dbReference>
<keyword evidence="6" id="KW-1185">Reference proteome</keyword>
<dbReference type="InterPro" id="IPR036388">
    <property type="entry name" value="WH-like_DNA-bd_sf"/>
</dbReference>
<dbReference type="CDD" id="cd07377">
    <property type="entry name" value="WHTH_GntR"/>
    <property type="match status" value="1"/>
</dbReference>
<accession>A0A4Q5IT01</accession>
<evidence type="ECO:0000256" key="1">
    <source>
        <dbReference type="ARBA" id="ARBA00023015"/>
    </source>
</evidence>
<dbReference type="InterPro" id="IPR036390">
    <property type="entry name" value="WH_DNA-bd_sf"/>
</dbReference>
<dbReference type="PANTHER" id="PTHR38445:SF9">
    <property type="entry name" value="HTH-TYPE TRANSCRIPTIONAL REPRESSOR YTRA"/>
    <property type="match status" value="1"/>
</dbReference>
<feature type="domain" description="HTH gntR-type" evidence="4">
    <location>
        <begin position="11"/>
        <end position="79"/>
    </location>
</feature>
<evidence type="ECO:0000313" key="6">
    <source>
        <dbReference type="Proteomes" id="UP000291189"/>
    </source>
</evidence>
<dbReference type="PROSITE" id="PS50949">
    <property type="entry name" value="HTH_GNTR"/>
    <property type="match status" value="1"/>
</dbReference>
<sequence>MSVTLDLLAATPPYEQVRAQLAGHIRAGALQPGDKLPVVRALAADLGVATNTVARAYRELEAGGLVTTRRRVGTIVQAGSGSEVEPALLAQAKAFARSARVAGLSDDETIDLVRGALSASGG</sequence>
<name>A0A4Q5IT01_9ACTN</name>
<dbReference type="GO" id="GO:0003677">
    <property type="term" value="F:DNA binding"/>
    <property type="evidence" value="ECO:0007669"/>
    <property type="project" value="UniProtKB-KW"/>
</dbReference>
<dbReference type="GO" id="GO:0003700">
    <property type="term" value="F:DNA-binding transcription factor activity"/>
    <property type="evidence" value="ECO:0007669"/>
    <property type="project" value="InterPro"/>
</dbReference>
<dbReference type="PANTHER" id="PTHR38445">
    <property type="entry name" value="HTH-TYPE TRANSCRIPTIONAL REPRESSOR YTRA"/>
    <property type="match status" value="1"/>
</dbReference>
<keyword evidence="3" id="KW-0804">Transcription</keyword>
<keyword evidence="2" id="KW-0238">DNA-binding</keyword>
<dbReference type="EMBL" id="SDPU01000038">
    <property type="protein sequence ID" value="RYU08793.1"/>
    <property type="molecule type" value="Genomic_DNA"/>
</dbReference>
<dbReference type="Gene3D" id="1.10.10.10">
    <property type="entry name" value="Winged helix-like DNA-binding domain superfamily/Winged helix DNA-binding domain"/>
    <property type="match status" value="1"/>
</dbReference>
<evidence type="ECO:0000256" key="3">
    <source>
        <dbReference type="ARBA" id="ARBA00023163"/>
    </source>
</evidence>
<dbReference type="InterPro" id="IPR000524">
    <property type="entry name" value="Tscrpt_reg_HTH_GntR"/>
</dbReference>
<evidence type="ECO:0000256" key="2">
    <source>
        <dbReference type="ARBA" id="ARBA00023125"/>
    </source>
</evidence>
<organism evidence="5 6">
    <name type="scientific">Nocardioides iriomotensis</name>
    <dbReference type="NCBI Taxonomy" id="715784"/>
    <lineage>
        <taxon>Bacteria</taxon>
        <taxon>Bacillati</taxon>
        <taxon>Actinomycetota</taxon>
        <taxon>Actinomycetes</taxon>
        <taxon>Propionibacteriales</taxon>
        <taxon>Nocardioidaceae</taxon>
        <taxon>Nocardioides</taxon>
    </lineage>
</organism>
<dbReference type="SUPFAM" id="SSF46785">
    <property type="entry name" value="Winged helix' DNA-binding domain"/>
    <property type="match status" value="1"/>
</dbReference>
<comment type="caution">
    <text evidence="5">The sequence shown here is derived from an EMBL/GenBank/DDBJ whole genome shotgun (WGS) entry which is preliminary data.</text>
</comment>
<reference evidence="5 6" key="1">
    <citation type="submission" date="2019-01" db="EMBL/GenBank/DDBJ databases">
        <title>Nocardioides guangzhouensis sp. nov., an actinobacterium isolated from soil.</title>
        <authorList>
            <person name="Fu Y."/>
            <person name="Cai Y."/>
            <person name="Lin Z."/>
            <person name="Chen P."/>
        </authorList>
    </citation>
    <scope>NUCLEOTIDE SEQUENCE [LARGE SCALE GENOMIC DNA]</scope>
    <source>
        <strain evidence="5 6">NBRC 105384</strain>
    </source>
</reference>
<dbReference type="SMART" id="SM00345">
    <property type="entry name" value="HTH_GNTR"/>
    <property type="match status" value="1"/>
</dbReference>
<dbReference type="AlphaFoldDB" id="A0A4Q5IT01"/>
<dbReference type="Pfam" id="PF00392">
    <property type="entry name" value="GntR"/>
    <property type="match status" value="1"/>
</dbReference>